<sequence length="105" mass="11928">MAVIVDVDTPPHPQKEGGGTHPSARRRSRREKWRFLWGEDAVRAGGDVRASSDVVWWGNTKYKGASLHKRNHCGECWTKKKMIPSLLILYNDGRRPILKHGLDPS</sequence>
<proteinExistence type="evidence at transcript level"/>
<dbReference type="GO" id="GO:0016301">
    <property type="term" value="F:kinase activity"/>
    <property type="evidence" value="ECO:0007669"/>
    <property type="project" value="UniProtKB-KW"/>
</dbReference>
<accession>C6YXK1</accession>
<dbReference type="AlphaFoldDB" id="C6YXK1"/>
<reference evidence="2" key="1">
    <citation type="submission" date="2007-02" db="EMBL/GenBank/DDBJ databases">
        <title>Who will guard the guards in the defense against pathogens?</title>
        <authorList>
            <person name="Seyran E."/>
        </authorList>
    </citation>
    <scope>NUCLEOTIDE SEQUENCE</scope>
    <source>
        <strain evidence="2">ESD6</strain>
    </source>
</reference>
<protein>
    <submittedName>
        <fullName evidence="2">Kinase-like protein</fullName>
    </submittedName>
</protein>
<feature type="region of interest" description="Disordered" evidence="1">
    <location>
        <begin position="1"/>
        <end position="27"/>
    </location>
</feature>
<name>C6YXK1_ORYSJ</name>
<dbReference type="EMBL" id="EF489500">
    <property type="protein sequence ID" value="ABS18737.1"/>
    <property type="molecule type" value="mRNA"/>
</dbReference>
<organism evidence="2">
    <name type="scientific">Oryza sativa subsp. japonica</name>
    <name type="common">Rice</name>
    <dbReference type="NCBI Taxonomy" id="39947"/>
    <lineage>
        <taxon>Eukaryota</taxon>
        <taxon>Viridiplantae</taxon>
        <taxon>Streptophyta</taxon>
        <taxon>Embryophyta</taxon>
        <taxon>Tracheophyta</taxon>
        <taxon>Spermatophyta</taxon>
        <taxon>Magnoliopsida</taxon>
        <taxon>Liliopsida</taxon>
        <taxon>Poales</taxon>
        <taxon>Poaceae</taxon>
        <taxon>BOP clade</taxon>
        <taxon>Oryzoideae</taxon>
        <taxon>Oryzeae</taxon>
        <taxon>Oryzinae</taxon>
        <taxon>Oryza</taxon>
        <taxon>Oryza sativa</taxon>
    </lineage>
</organism>
<keyword evidence="2" id="KW-0808">Transferase</keyword>
<evidence type="ECO:0000256" key="1">
    <source>
        <dbReference type="SAM" id="MobiDB-lite"/>
    </source>
</evidence>
<keyword evidence="2" id="KW-0418">Kinase</keyword>
<evidence type="ECO:0000313" key="2">
    <source>
        <dbReference type="EMBL" id="ABS18737.1"/>
    </source>
</evidence>